<organism evidence="1">
    <name type="scientific">Cacopsylla melanoneura</name>
    <dbReference type="NCBI Taxonomy" id="428564"/>
    <lineage>
        <taxon>Eukaryota</taxon>
        <taxon>Metazoa</taxon>
        <taxon>Ecdysozoa</taxon>
        <taxon>Arthropoda</taxon>
        <taxon>Hexapoda</taxon>
        <taxon>Insecta</taxon>
        <taxon>Pterygota</taxon>
        <taxon>Neoptera</taxon>
        <taxon>Paraneoptera</taxon>
        <taxon>Hemiptera</taxon>
        <taxon>Sternorrhyncha</taxon>
        <taxon>Psylloidea</taxon>
        <taxon>Psyllidae</taxon>
        <taxon>Psyllinae</taxon>
        <taxon>Cacopsylla</taxon>
    </lineage>
</organism>
<dbReference type="EMBL" id="HBUF01622716">
    <property type="protein sequence ID" value="CAG6781387.1"/>
    <property type="molecule type" value="Transcribed_RNA"/>
</dbReference>
<protein>
    <submittedName>
        <fullName evidence="1">Uncharacterized protein</fullName>
    </submittedName>
</protein>
<proteinExistence type="predicted"/>
<dbReference type="AlphaFoldDB" id="A0A8D9BA52"/>
<name>A0A8D9BA52_9HEMI</name>
<accession>A0A8D9BA52</accession>
<evidence type="ECO:0000313" key="1">
    <source>
        <dbReference type="EMBL" id="CAG6781388.1"/>
    </source>
</evidence>
<reference evidence="1" key="1">
    <citation type="submission" date="2021-05" db="EMBL/GenBank/DDBJ databases">
        <authorList>
            <person name="Alioto T."/>
            <person name="Alioto T."/>
            <person name="Gomez Garrido J."/>
        </authorList>
    </citation>
    <scope>NUCLEOTIDE SEQUENCE</scope>
</reference>
<sequence>MDKPWQDMVPHETVQGYIELAGLELTAWVISHLGQKGFHFSDCGFSKVDPAVECNLLGAPFQELVLLQMTWQQCFQSQCSVADTNSRHGRCDLNPIQPYLTDEEIEPVICVPGVHLRTISFNARLEV</sequence>
<dbReference type="EMBL" id="HBUF01622717">
    <property type="protein sequence ID" value="CAG6781388.1"/>
    <property type="molecule type" value="Transcribed_RNA"/>
</dbReference>